<name>A0ACC1RCL8_9HYPO</name>
<sequence>MDAVSALDAAACILAITEFVAKLLSASQSLDGKDEHAIFETLDNLRVASSNIRIPSEPQQPSGSTAPQPPDHAPALRELVSCRNASNALLGNIQSLLKKALDESRPQPRGDDRRAWLKSRLAGTPYVRQAEQLSRVVTHQVDSILRSRISELSKSIEASEGEARYTRPEHESRVDTVSRDLQDLKLQVQKRSVDPAASSLTTFTEADVKMFRARLASLTEAEDALLADTIVSSLNYNSRPVRFDSIPQAHKDTFQWAFDSRLADWFVSGNGTFWISGKPGSGKSTFMKFIAQHPRTRELLESWTGSHSNTEVVAGASPISALRPPSRGAHPLSP</sequence>
<reference evidence="1" key="1">
    <citation type="submission" date="2022-08" db="EMBL/GenBank/DDBJ databases">
        <title>Genome Sequence of Fusarium decemcellulare.</title>
        <authorList>
            <person name="Buettner E."/>
        </authorList>
    </citation>
    <scope>NUCLEOTIDE SEQUENCE</scope>
    <source>
        <strain evidence="1">Babe19</strain>
    </source>
</reference>
<gene>
    <name evidence="1" type="ORF">NM208_g16522</name>
</gene>
<keyword evidence="2" id="KW-1185">Reference proteome</keyword>
<proteinExistence type="predicted"/>
<evidence type="ECO:0000313" key="2">
    <source>
        <dbReference type="Proteomes" id="UP001148629"/>
    </source>
</evidence>
<accession>A0ACC1RCL8</accession>
<evidence type="ECO:0000313" key="1">
    <source>
        <dbReference type="EMBL" id="KAJ3503407.1"/>
    </source>
</evidence>
<dbReference type="Proteomes" id="UP001148629">
    <property type="component" value="Unassembled WGS sequence"/>
</dbReference>
<dbReference type="EMBL" id="JANRMS010005175">
    <property type="protein sequence ID" value="KAJ3503407.1"/>
    <property type="molecule type" value="Genomic_DNA"/>
</dbReference>
<organism evidence="1 2">
    <name type="scientific">Fusarium decemcellulare</name>
    <dbReference type="NCBI Taxonomy" id="57161"/>
    <lineage>
        <taxon>Eukaryota</taxon>
        <taxon>Fungi</taxon>
        <taxon>Dikarya</taxon>
        <taxon>Ascomycota</taxon>
        <taxon>Pezizomycotina</taxon>
        <taxon>Sordariomycetes</taxon>
        <taxon>Hypocreomycetidae</taxon>
        <taxon>Hypocreales</taxon>
        <taxon>Nectriaceae</taxon>
        <taxon>Fusarium</taxon>
        <taxon>Fusarium decemcellulare species complex</taxon>
    </lineage>
</organism>
<comment type="caution">
    <text evidence="1">The sequence shown here is derived from an EMBL/GenBank/DDBJ whole genome shotgun (WGS) entry which is preliminary data.</text>
</comment>
<protein>
    <submittedName>
        <fullName evidence="1">Uncharacterized protein</fullName>
    </submittedName>
</protein>